<dbReference type="EMBL" id="JH993094">
    <property type="protein sequence ID" value="EKX35237.1"/>
    <property type="molecule type" value="Genomic_DNA"/>
</dbReference>
<accession>L1IGM7</accession>
<dbReference type="HOGENOM" id="CLU_596487_0_0_1"/>
<evidence type="ECO:0000256" key="2">
    <source>
        <dbReference type="SAM" id="SignalP"/>
    </source>
</evidence>
<dbReference type="Proteomes" id="UP000011087">
    <property type="component" value="Unassembled WGS sequence"/>
</dbReference>
<sequence length="459" mass="49580">MSLVPLLLLLPLALILVMAPLHAASWDDTSVSLLEEDVVPYYSGVLGRGGWQEWTGARSPVWNAPDELPVRPQEPEPEDEVRSYISRDYVAPTGGADITHVGEGTERVRAGLEGAWGGISSITSPVGGGVGGNEMGGRAGYETWTHEGGGLAGAVRASSIAIKPVADQYGTDGSLEQGNFPGVNPNDPDGTSWMIGMHRDGENTVGRWAIAPRTRLARKQQLLETGADVTDVGETTREDYVPGVYGPLSSGTSWVIGMHRKPMWSESQTYACSTTTPCKKGKADRAHFFQQDTNPYVDKRRVFDSYAQQDPDSVRGRDAYPWDPTLDPQIFRSTPNCADGKLRYGCFRQLSLSKDAPPIPEEETVKDMEQFAAEQAAKKDQPPLGDRSKWPMWSDESMANWPAWAKPPGSPDDETPWDQDLLNEDLLSEDSSSSSAGESSGAGQDSSSSSAGEGSGDLE</sequence>
<keyword evidence="5" id="KW-1185">Reference proteome</keyword>
<feature type="compositionally biased region" description="Acidic residues" evidence="1">
    <location>
        <begin position="411"/>
        <end position="428"/>
    </location>
</feature>
<dbReference type="AlphaFoldDB" id="L1IGM7"/>
<dbReference type="KEGG" id="gtt:GUITHDRAFT_146646"/>
<feature type="compositionally biased region" description="Low complexity" evidence="1">
    <location>
        <begin position="429"/>
        <end position="452"/>
    </location>
</feature>
<evidence type="ECO:0000256" key="1">
    <source>
        <dbReference type="SAM" id="MobiDB-lite"/>
    </source>
</evidence>
<feature type="chain" id="PRO_5008770023" evidence="2">
    <location>
        <begin position="24"/>
        <end position="459"/>
    </location>
</feature>
<dbReference type="RefSeq" id="XP_005822217.1">
    <property type="nucleotide sequence ID" value="XM_005822160.1"/>
</dbReference>
<keyword evidence="2" id="KW-0732">Signal</keyword>
<gene>
    <name evidence="3" type="ORF">GUITHDRAFT_146646</name>
</gene>
<name>L1IGM7_GUITC</name>
<evidence type="ECO:0000313" key="3">
    <source>
        <dbReference type="EMBL" id="EKX35237.1"/>
    </source>
</evidence>
<proteinExistence type="predicted"/>
<reference evidence="3 5" key="1">
    <citation type="journal article" date="2012" name="Nature">
        <title>Algal genomes reveal evolutionary mosaicism and the fate of nucleomorphs.</title>
        <authorList>
            <consortium name="DOE Joint Genome Institute"/>
            <person name="Curtis B.A."/>
            <person name="Tanifuji G."/>
            <person name="Burki F."/>
            <person name="Gruber A."/>
            <person name="Irimia M."/>
            <person name="Maruyama S."/>
            <person name="Arias M.C."/>
            <person name="Ball S.G."/>
            <person name="Gile G.H."/>
            <person name="Hirakawa Y."/>
            <person name="Hopkins J.F."/>
            <person name="Kuo A."/>
            <person name="Rensing S.A."/>
            <person name="Schmutz J."/>
            <person name="Symeonidi A."/>
            <person name="Elias M."/>
            <person name="Eveleigh R.J."/>
            <person name="Herman E.K."/>
            <person name="Klute M.J."/>
            <person name="Nakayama T."/>
            <person name="Obornik M."/>
            <person name="Reyes-Prieto A."/>
            <person name="Armbrust E.V."/>
            <person name="Aves S.J."/>
            <person name="Beiko R.G."/>
            <person name="Coutinho P."/>
            <person name="Dacks J.B."/>
            <person name="Durnford D.G."/>
            <person name="Fast N.M."/>
            <person name="Green B.R."/>
            <person name="Grisdale C.J."/>
            <person name="Hempel F."/>
            <person name="Henrissat B."/>
            <person name="Hoppner M.P."/>
            <person name="Ishida K."/>
            <person name="Kim E."/>
            <person name="Koreny L."/>
            <person name="Kroth P.G."/>
            <person name="Liu Y."/>
            <person name="Malik S.B."/>
            <person name="Maier U.G."/>
            <person name="McRose D."/>
            <person name="Mock T."/>
            <person name="Neilson J.A."/>
            <person name="Onodera N.T."/>
            <person name="Poole A.M."/>
            <person name="Pritham E.J."/>
            <person name="Richards T.A."/>
            <person name="Rocap G."/>
            <person name="Roy S.W."/>
            <person name="Sarai C."/>
            <person name="Schaack S."/>
            <person name="Shirato S."/>
            <person name="Slamovits C.H."/>
            <person name="Spencer D.F."/>
            <person name="Suzuki S."/>
            <person name="Worden A.Z."/>
            <person name="Zauner S."/>
            <person name="Barry K."/>
            <person name="Bell C."/>
            <person name="Bharti A.K."/>
            <person name="Crow J.A."/>
            <person name="Grimwood J."/>
            <person name="Kramer R."/>
            <person name="Lindquist E."/>
            <person name="Lucas S."/>
            <person name="Salamov A."/>
            <person name="McFadden G.I."/>
            <person name="Lane C.E."/>
            <person name="Keeling P.J."/>
            <person name="Gray M.W."/>
            <person name="Grigoriev I.V."/>
            <person name="Archibald J.M."/>
        </authorList>
    </citation>
    <scope>NUCLEOTIDE SEQUENCE</scope>
    <source>
        <strain evidence="3 5">CCMP2712</strain>
    </source>
</reference>
<reference evidence="4" key="3">
    <citation type="submission" date="2015-06" db="UniProtKB">
        <authorList>
            <consortium name="EnsemblProtists"/>
        </authorList>
    </citation>
    <scope>IDENTIFICATION</scope>
</reference>
<evidence type="ECO:0000313" key="5">
    <source>
        <dbReference type="Proteomes" id="UP000011087"/>
    </source>
</evidence>
<feature type="compositionally biased region" description="Basic and acidic residues" evidence="1">
    <location>
        <begin position="376"/>
        <end position="389"/>
    </location>
</feature>
<feature type="region of interest" description="Disordered" evidence="1">
    <location>
        <begin position="373"/>
        <end position="459"/>
    </location>
</feature>
<dbReference type="EnsemblProtists" id="EKX35237">
    <property type="protein sequence ID" value="EKX35237"/>
    <property type="gene ID" value="GUITHDRAFT_146646"/>
</dbReference>
<evidence type="ECO:0000313" key="4">
    <source>
        <dbReference type="EnsemblProtists" id="EKX35237"/>
    </source>
</evidence>
<feature type="signal peptide" evidence="2">
    <location>
        <begin position="1"/>
        <end position="23"/>
    </location>
</feature>
<protein>
    <submittedName>
        <fullName evidence="3 4">Uncharacterized protein</fullName>
    </submittedName>
</protein>
<dbReference type="PaxDb" id="55529-EKX35237"/>
<dbReference type="GeneID" id="17291989"/>
<reference evidence="5" key="2">
    <citation type="submission" date="2012-11" db="EMBL/GenBank/DDBJ databases">
        <authorList>
            <person name="Kuo A."/>
            <person name="Curtis B.A."/>
            <person name="Tanifuji G."/>
            <person name="Burki F."/>
            <person name="Gruber A."/>
            <person name="Irimia M."/>
            <person name="Maruyama S."/>
            <person name="Arias M.C."/>
            <person name="Ball S.G."/>
            <person name="Gile G.H."/>
            <person name="Hirakawa Y."/>
            <person name="Hopkins J.F."/>
            <person name="Rensing S.A."/>
            <person name="Schmutz J."/>
            <person name="Symeonidi A."/>
            <person name="Elias M."/>
            <person name="Eveleigh R.J."/>
            <person name="Herman E.K."/>
            <person name="Klute M.J."/>
            <person name="Nakayama T."/>
            <person name="Obornik M."/>
            <person name="Reyes-Prieto A."/>
            <person name="Armbrust E.V."/>
            <person name="Aves S.J."/>
            <person name="Beiko R.G."/>
            <person name="Coutinho P."/>
            <person name="Dacks J.B."/>
            <person name="Durnford D.G."/>
            <person name="Fast N.M."/>
            <person name="Green B.R."/>
            <person name="Grisdale C."/>
            <person name="Hempe F."/>
            <person name="Henrissat B."/>
            <person name="Hoppner M.P."/>
            <person name="Ishida K.-I."/>
            <person name="Kim E."/>
            <person name="Koreny L."/>
            <person name="Kroth P.G."/>
            <person name="Liu Y."/>
            <person name="Malik S.-B."/>
            <person name="Maier U.G."/>
            <person name="McRose D."/>
            <person name="Mock T."/>
            <person name="Neilson J.A."/>
            <person name="Onodera N.T."/>
            <person name="Poole A.M."/>
            <person name="Pritham E.J."/>
            <person name="Richards T.A."/>
            <person name="Rocap G."/>
            <person name="Roy S.W."/>
            <person name="Sarai C."/>
            <person name="Schaack S."/>
            <person name="Shirato S."/>
            <person name="Slamovits C.H."/>
            <person name="Spencer D.F."/>
            <person name="Suzuki S."/>
            <person name="Worden A.Z."/>
            <person name="Zauner S."/>
            <person name="Barry K."/>
            <person name="Bell C."/>
            <person name="Bharti A.K."/>
            <person name="Crow J.A."/>
            <person name="Grimwood J."/>
            <person name="Kramer R."/>
            <person name="Lindquist E."/>
            <person name="Lucas S."/>
            <person name="Salamov A."/>
            <person name="McFadden G.I."/>
            <person name="Lane C.E."/>
            <person name="Keeling P.J."/>
            <person name="Gray M.W."/>
            <person name="Grigoriev I.V."/>
            <person name="Archibald J.M."/>
        </authorList>
    </citation>
    <scope>NUCLEOTIDE SEQUENCE</scope>
    <source>
        <strain evidence="5">CCMP2712</strain>
    </source>
</reference>
<organism evidence="3">
    <name type="scientific">Guillardia theta (strain CCMP2712)</name>
    <name type="common">Cryptophyte</name>
    <dbReference type="NCBI Taxonomy" id="905079"/>
    <lineage>
        <taxon>Eukaryota</taxon>
        <taxon>Cryptophyceae</taxon>
        <taxon>Pyrenomonadales</taxon>
        <taxon>Geminigeraceae</taxon>
        <taxon>Guillardia</taxon>
    </lineage>
</organism>